<accession>A0A6J5LTS3</accession>
<evidence type="ECO:0000313" key="2">
    <source>
        <dbReference type="EMBL" id="CAB4204137.1"/>
    </source>
</evidence>
<evidence type="ECO:0000313" key="1">
    <source>
        <dbReference type="EMBL" id="CAB4136477.1"/>
    </source>
</evidence>
<sequence>MLLPFPQDLPIEGVGILIDRLRGKPIPLQTALNAAWNLAGYAATQVPLNQPVTEVNHTYPVSDAEVITLLETIKGEYQTPPEDDPIKFAVIPWAIVLKVLIKMLINVAF</sequence>
<organism evidence="1">
    <name type="scientific">uncultured Caudovirales phage</name>
    <dbReference type="NCBI Taxonomy" id="2100421"/>
    <lineage>
        <taxon>Viruses</taxon>
        <taxon>Duplodnaviria</taxon>
        <taxon>Heunggongvirae</taxon>
        <taxon>Uroviricota</taxon>
        <taxon>Caudoviricetes</taxon>
        <taxon>Peduoviridae</taxon>
        <taxon>Maltschvirus</taxon>
        <taxon>Maltschvirus maltsch</taxon>
    </lineage>
</organism>
<gene>
    <name evidence="2" type="ORF">UFOVP1388_36</name>
    <name evidence="3" type="ORF">UFOVP1565_41</name>
    <name evidence="1" type="ORF">UFOVP311_15</name>
</gene>
<dbReference type="EMBL" id="LR796321">
    <property type="protein sequence ID" value="CAB4136477.1"/>
    <property type="molecule type" value="Genomic_DNA"/>
</dbReference>
<dbReference type="EMBL" id="LR797344">
    <property type="protein sequence ID" value="CAB4204137.1"/>
    <property type="molecule type" value="Genomic_DNA"/>
</dbReference>
<proteinExistence type="predicted"/>
<protein>
    <submittedName>
        <fullName evidence="1">Uncharacterized protein</fullName>
    </submittedName>
</protein>
<reference evidence="1" key="1">
    <citation type="submission" date="2020-04" db="EMBL/GenBank/DDBJ databases">
        <authorList>
            <person name="Chiriac C."/>
            <person name="Salcher M."/>
            <person name="Ghai R."/>
            <person name="Kavagutti S V."/>
        </authorList>
    </citation>
    <scope>NUCLEOTIDE SEQUENCE</scope>
</reference>
<dbReference type="EMBL" id="LR798408">
    <property type="protein sequence ID" value="CAB5230122.1"/>
    <property type="molecule type" value="Genomic_DNA"/>
</dbReference>
<name>A0A6J5LTS3_9CAUD</name>
<evidence type="ECO:0000313" key="3">
    <source>
        <dbReference type="EMBL" id="CAB5230122.1"/>
    </source>
</evidence>